<protein>
    <submittedName>
        <fullName evidence="2">SAM-dependent methyltransferase</fullName>
    </submittedName>
</protein>
<dbReference type="SUPFAM" id="SSF53335">
    <property type="entry name" value="S-adenosyl-L-methionine-dependent methyltransferases"/>
    <property type="match status" value="1"/>
</dbReference>
<evidence type="ECO:0000313" key="3">
    <source>
        <dbReference type="Proteomes" id="UP001500542"/>
    </source>
</evidence>
<evidence type="ECO:0000313" key="2">
    <source>
        <dbReference type="EMBL" id="GAA0948821.1"/>
    </source>
</evidence>
<dbReference type="InterPro" id="IPR006764">
    <property type="entry name" value="SAM_dep_MeTrfase_SAV2177_type"/>
</dbReference>
<accession>A0ABP4BDT1</accession>
<comment type="caution">
    <text evidence="2">The sequence shown here is derived from an EMBL/GenBank/DDBJ whole genome shotgun (WGS) entry which is preliminary data.</text>
</comment>
<gene>
    <name evidence="2" type="ORF">GCM10009554_46860</name>
</gene>
<dbReference type="Gene3D" id="3.40.50.150">
    <property type="entry name" value="Vaccinia Virus protein VP39"/>
    <property type="match status" value="1"/>
</dbReference>
<dbReference type="PIRSF" id="PIRSF017393">
    <property type="entry name" value="MTase_SAV2177"/>
    <property type="match status" value="1"/>
</dbReference>
<dbReference type="Proteomes" id="UP001500542">
    <property type="component" value="Unassembled WGS sequence"/>
</dbReference>
<evidence type="ECO:0000256" key="1">
    <source>
        <dbReference type="SAM" id="MobiDB-lite"/>
    </source>
</evidence>
<proteinExistence type="predicted"/>
<keyword evidence="3" id="KW-1185">Reference proteome</keyword>
<sequence>MEMDEGTGGRRRTAPDVDMQRPNDARVYDLLLGGKDNYETDRQLAQQVLKVAPEMPELLQANRRWLAEVVERLLREAAVVQFLDLGSGLPTTDNTHEIAARVNPKAKVVYLDNDPTVIRHGQALLADDRHSFFAEGDLSDPAAVLANPIITGALDLGRPVAVIQCLVLHHIRDTKAAREIVAGYLDALPSGSYLALTHPCNPRDGSRRAEFATGVEEKLRLGFKAVTFRTPDEIATLFEGLELLDPGLVSLGEWWPSPTASPTGASHLIMAGLARKP</sequence>
<feature type="region of interest" description="Disordered" evidence="1">
    <location>
        <begin position="1"/>
        <end position="20"/>
    </location>
</feature>
<dbReference type="EMBL" id="BAAAHK010000011">
    <property type="protein sequence ID" value="GAA0948821.1"/>
    <property type="molecule type" value="Genomic_DNA"/>
</dbReference>
<dbReference type="InterPro" id="IPR029063">
    <property type="entry name" value="SAM-dependent_MTases_sf"/>
</dbReference>
<dbReference type="GO" id="GO:0032259">
    <property type="term" value="P:methylation"/>
    <property type="evidence" value="ECO:0007669"/>
    <property type="project" value="UniProtKB-KW"/>
</dbReference>
<dbReference type="GO" id="GO:0008168">
    <property type="term" value="F:methyltransferase activity"/>
    <property type="evidence" value="ECO:0007669"/>
    <property type="project" value="UniProtKB-KW"/>
</dbReference>
<reference evidence="3" key="1">
    <citation type="journal article" date="2019" name="Int. J. Syst. Evol. Microbiol.">
        <title>The Global Catalogue of Microorganisms (GCM) 10K type strain sequencing project: providing services to taxonomists for standard genome sequencing and annotation.</title>
        <authorList>
            <consortium name="The Broad Institute Genomics Platform"/>
            <consortium name="The Broad Institute Genome Sequencing Center for Infectious Disease"/>
            <person name="Wu L."/>
            <person name="Ma J."/>
        </authorList>
    </citation>
    <scope>NUCLEOTIDE SEQUENCE [LARGE SCALE GENOMIC DNA]</scope>
    <source>
        <strain evidence="3">JCM 10977</strain>
    </source>
</reference>
<dbReference type="Pfam" id="PF04672">
    <property type="entry name" value="Methyltransf_19"/>
    <property type="match status" value="1"/>
</dbReference>
<organism evidence="2 3">
    <name type="scientific">Kribbella koreensis</name>
    <dbReference type="NCBI Taxonomy" id="57909"/>
    <lineage>
        <taxon>Bacteria</taxon>
        <taxon>Bacillati</taxon>
        <taxon>Actinomycetota</taxon>
        <taxon>Actinomycetes</taxon>
        <taxon>Propionibacteriales</taxon>
        <taxon>Kribbellaceae</taxon>
        <taxon>Kribbella</taxon>
    </lineage>
</organism>
<keyword evidence="2" id="KW-0489">Methyltransferase</keyword>
<keyword evidence="2" id="KW-0808">Transferase</keyword>
<name>A0ABP4BDT1_9ACTN</name>